<proteinExistence type="predicted"/>
<dbReference type="AlphaFoldDB" id="A0A2N9IWR2"/>
<sequence>MLKMVAMIAGVGHQLAVLGKLGAGEFVLTITTIRTRPTKRDEAPKSESKKVAKKEAAKQEKLRHRQEAGLASAAQSLSVDEDDPLSANYGDVPLPEL</sequence>
<accession>A0A2N9IWR2</accession>
<feature type="compositionally biased region" description="Basic and acidic residues" evidence="1">
    <location>
        <begin position="38"/>
        <end position="60"/>
    </location>
</feature>
<protein>
    <submittedName>
        <fullName evidence="2">Uncharacterized protein</fullName>
    </submittedName>
</protein>
<evidence type="ECO:0000256" key="1">
    <source>
        <dbReference type="SAM" id="MobiDB-lite"/>
    </source>
</evidence>
<reference evidence="2" key="1">
    <citation type="submission" date="2018-02" db="EMBL/GenBank/DDBJ databases">
        <authorList>
            <person name="Cohen D.B."/>
            <person name="Kent A.D."/>
        </authorList>
    </citation>
    <scope>NUCLEOTIDE SEQUENCE</scope>
</reference>
<dbReference type="EMBL" id="OIVN01006234">
    <property type="protein sequence ID" value="SPD28491.1"/>
    <property type="molecule type" value="Genomic_DNA"/>
</dbReference>
<feature type="region of interest" description="Disordered" evidence="1">
    <location>
        <begin position="36"/>
        <end position="97"/>
    </location>
</feature>
<gene>
    <name evidence="2" type="ORF">FSB_LOCUS56373</name>
</gene>
<evidence type="ECO:0000313" key="2">
    <source>
        <dbReference type="EMBL" id="SPD28491.1"/>
    </source>
</evidence>
<organism evidence="2">
    <name type="scientific">Fagus sylvatica</name>
    <name type="common">Beechnut</name>
    <dbReference type="NCBI Taxonomy" id="28930"/>
    <lineage>
        <taxon>Eukaryota</taxon>
        <taxon>Viridiplantae</taxon>
        <taxon>Streptophyta</taxon>
        <taxon>Embryophyta</taxon>
        <taxon>Tracheophyta</taxon>
        <taxon>Spermatophyta</taxon>
        <taxon>Magnoliopsida</taxon>
        <taxon>eudicotyledons</taxon>
        <taxon>Gunneridae</taxon>
        <taxon>Pentapetalae</taxon>
        <taxon>rosids</taxon>
        <taxon>fabids</taxon>
        <taxon>Fagales</taxon>
        <taxon>Fagaceae</taxon>
        <taxon>Fagus</taxon>
    </lineage>
</organism>
<name>A0A2N9IWR2_FAGSY</name>